<dbReference type="PANTHER" id="PTHR48106:SF13">
    <property type="entry name" value="QUINONE OXIDOREDUCTASE-RELATED"/>
    <property type="match status" value="1"/>
</dbReference>
<dbReference type="InterPro" id="IPR036291">
    <property type="entry name" value="NAD(P)-bd_dom_sf"/>
</dbReference>
<accession>A0ABP7TZY7</accession>
<dbReference type="PROSITE" id="PS01162">
    <property type="entry name" value="QOR_ZETA_CRYSTAL"/>
    <property type="match status" value="1"/>
</dbReference>
<keyword evidence="5" id="KW-1185">Reference proteome</keyword>
<dbReference type="Gene3D" id="3.90.180.10">
    <property type="entry name" value="Medium-chain alcohol dehydrogenases, catalytic domain"/>
    <property type="match status" value="1"/>
</dbReference>
<dbReference type="InterPro" id="IPR011032">
    <property type="entry name" value="GroES-like_sf"/>
</dbReference>
<reference evidence="5" key="1">
    <citation type="journal article" date="2019" name="Int. J. Syst. Evol. Microbiol.">
        <title>The Global Catalogue of Microorganisms (GCM) 10K type strain sequencing project: providing services to taxonomists for standard genome sequencing and annotation.</title>
        <authorList>
            <consortium name="The Broad Institute Genomics Platform"/>
            <consortium name="The Broad Institute Genome Sequencing Center for Infectious Disease"/>
            <person name="Wu L."/>
            <person name="Ma J."/>
        </authorList>
    </citation>
    <scope>NUCLEOTIDE SEQUENCE [LARGE SCALE GENOMIC DNA]</scope>
    <source>
        <strain evidence="5">JCM 16673</strain>
    </source>
</reference>
<dbReference type="InterPro" id="IPR013154">
    <property type="entry name" value="ADH-like_N"/>
</dbReference>
<dbReference type="SUPFAM" id="SSF51735">
    <property type="entry name" value="NAD(P)-binding Rossmann-fold domains"/>
    <property type="match status" value="1"/>
</dbReference>
<dbReference type="SUPFAM" id="SSF50129">
    <property type="entry name" value="GroES-like"/>
    <property type="match status" value="1"/>
</dbReference>
<comment type="caution">
    <text evidence="4">The sequence shown here is derived from an EMBL/GenBank/DDBJ whole genome shotgun (WGS) entry which is preliminary data.</text>
</comment>
<evidence type="ECO:0000256" key="2">
    <source>
        <dbReference type="ARBA" id="ARBA00023002"/>
    </source>
</evidence>
<dbReference type="Pfam" id="PF00107">
    <property type="entry name" value="ADH_zinc_N"/>
    <property type="match status" value="1"/>
</dbReference>
<dbReference type="CDD" id="cd05286">
    <property type="entry name" value="QOR2"/>
    <property type="match status" value="1"/>
</dbReference>
<proteinExistence type="predicted"/>
<dbReference type="SMART" id="SM00829">
    <property type="entry name" value="PKS_ER"/>
    <property type="match status" value="1"/>
</dbReference>
<keyword evidence="1" id="KW-0521">NADP</keyword>
<dbReference type="Proteomes" id="UP001501353">
    <property type="component" value="Unassembled WGS sequence"/>
</dbReference>
<dbReference type="InterPro" id="IPR047618">
    <property type="entry name" value="QOR-like"/>
</dbReference>
<organism evidence="4 5">
    <name type="scientific">Actimicrobium antarcticum</name>
    <dbReference type="NCBI Taxonomy" id="1051899"/>
    <lineage>
        <taxon>Bacteria</taxon>
        <taxon>Pseudomonadati</taxon>
        <taxon>Pseudomonadota</taxon>
        <taxon>Betaproteobacteria</taxon>
        <taxon>Burkholderiales</taxon>
        <taxon>Oxalobacteraceae</taxon>
        <taxon>Actimicrobium</taxon>
    </lineage>
</organism>
<dbReference type="Gene3D" id="3.40.50.720">
    <property type="entry name" value="NAD(P)-binding Rossmann-like Domain"/>
    <property type="match status" value="1"/>
</dbReference>
<name>A0ABP7TZY7_9BURK</name>
<sequence length="324" mass="34324">MAKAIQIFRTGGPEVLEYVDVEVGDPGPGEARVRQAACGLNYIDVYFRTGLYPLPLPAGIGMEGAGIIESVGPDVTHLKAGDRVAYAGRPTGAYADVRVMPASILVRVPEAIGLETAAAMMLQGMTVEYLFRRTFPLRGGETILFHAAAGGVGLIACQWARALGVTMIGTVGSDEKGALAKAHGCTHVINYNTENFVERVKEITNGAGVPVVYDSIGVDTFFKSLDCLSPLGMMVSYGSASGPVPPFSLNELGSRGSLFVTRPTLFTYAAKRDSLESMAAELFGMVESGKVKIEINQRYALADAASAHRDLEARKTTGSTILIP</sequence>
<gene>
    <name evidence="4" type="ORF">GCM10022212_36340</name>
</gene>
<evidence type="ECO:0000259" key="3">
    <source>
        <dbReference type="SMART" id="SM00829"/>
    </source>
</evidence>
<dbReference type="InterPro" id="IPR013149">
    <property type="entry name" value="ADH-like_C"/>
</dbReference>
<dbReference type="PANTHER" id="PTHR48106">
    <property type="entry name" value="QUINONE OXIDOREDUCTASE PIG3-RELATED"/>
    <property type="match status" value="1"/>
</dbReference>
<dbReference type="NCBIfam" id="NF008024">
    <property type="entry name" value="PRK10754.1"/>
    <property type="match status" value="1"/>
</dbReference>
<dbReference type="InterPro" id="IPR002364">
    <property type="entry name" value="Quin_OxRdtase/zeta-crystal_CS"/>
</dbReference>
<evidence type="ECO:0000313" key="5">
    <source>
        <dbReference type="Proteomes" id="UP001501353"/>
    </source>
</evidence>
<evidence type="ECO:0000256" key="1">
    <source>
        <dbReference type="ARBA" id="ARBA00022857"/>
    </source>
</evidence>
<dbReference type="RefSeq" id="WP_344765572.1">
    <property type="nucleotide sequence ID" value="NZ_BAAAZE010000016.1"/>
</dbReference>
<dbReference type="Pfam" id="PF08240">
    <property type="entry name" value="ADH_N"/>
    <property type="match status" value="1"/>
</dbReference>
<protein>
    <submittedName>
        <fullName evidence="4">Quinone oxidoreductase</fullName>
    </submittedName>
</protein>
<keyword evidence="2" id="KW-0560">Oxidoreductase</keyword>
<feature type="domain" description="Enoyl reductase (ER)" evidence="3">
    <location>
        <begin position="11"/>
        <end position="322"/>
    </location>
</feature>
<dbReference type="InterPro" id="IPR020843">
    <property type="entry name" value="ER"/>
</dbReference>
<evidence type="ECO:0000313" key="4">
    <source>
        <dbReference type="EMBL" id="GAA4033880.1"/>
    </source>
</evidence>
<dbReference type="EMBL" id="BAAAZE010000016">
    <property type="protein sequence ID" value="GAA4033880.1"/>
    <property type="molecule type" value="Genomic_DNA"/>
</dbReference>